<evidence type="ECO:0000313" key="5">
    <source>
        <dbReference type="Proteomes" id="UP000587942"/>
    </source>
</evidence>
<gene>
    <name evidence="4" type="ORF">GWK17_05045</name>
</gene>
<dbReference type="InterPro" id="IPR002068">
    <property type="entry name" value="A-crystallin/Hsp20_dom"/>
</dbReference>
<name>A0A846T7E2_9BACI</name>
<evidence type="ECO:0000259" key="3">
    <source>
        <dbReference type="PROSITE" id="PS01031"/>
    </source>
</evidence>
<dbReference type="Gene3D" id="2.60.40.790">
    <property type="match status" value="1"/>
</dbReference>
<dbReference type="InterPro" id="IPR031107">
    <property type="entry name" value="Small_HSP"/>
</dbReference>
<reference evidence="4 5" key="1">
    <citation type="submission" date="2020-03" db="EMBL/GenBank/DDBJ databases">
        <authorList>
            <person name="Sun Q."/>
        </authorList>
    </citation>
    <scope>NUCLEOTIDE SEQUENCE [LARGE SCALE GENOMIC DNA]</scope>
    <source>
        <strain evidence="4 5">KACC 21451</strain>
    </source>
</reference>
<evidence type="ECO:0000256" key="2">
    <source>
        <dbReference type="RuleBase" id="RU003616"/>
    </source>
</evidence>
<dbReference type="PANTHER" id="PTHR11527">
    <property type="entry name" value="HEAT-SHOCK PROTEIN 20 FAMILY MEMBER"/>
    <property type="match status" value="1"/>
</dbReference>
<dbReference type="Proteomes" id="UP000587942">
    <property type="component" value="Unassembled WGS sequence"/>
</dbReference>
<protein>
    <submittedName>
        <fullName evidence="4">Hsp20/alpha crystallin family protein</fullName>
    </submittedName>
</protein>
<sequence length="158" mass="18182">MATNHPDRPKRHEALEHWFKSMNQLMQEKPVKGILQSIDDFFRQPFPHSPFNVALNETEKEYIVKAELPGVKRDQISINIINNSLTILVNQTDVTSEINDIAKTERHMASTRQLSRTIPFSVPVNERKTRASYRDGLLEVKVAKKQGKKIDILPEHDG</sequence>
<evidence type="ECO:0000313" key="4">
    <source>
        <dbReference type="EMBL" id="NKE04838.1"/>
    </source>
</evidence>
<comment type="similarity">
    <text evidence="1 2">Belongs to the small heat shock protein (HSP20) family.</text>
</comment>
<dbReference type="RefSeq" id="WP_167831335.1">
    <property type="nucleotide sequence ID" value="NZ_JAAVUM010000003.1"/>
</dbReference>
<dbReference type="Pfam" id="PF00011">
    <property type="entry name" value="HSP20"/>
    <property type="match status" value="1"/>
</dbReference>
<dbReference type="EMBL" id="JAAVUM010000003">
    <property type="protein sequence ID" value="NKE04838.1"/>
    <property type="molecule type" value="Genomic_DNA"/>
</dbReference>
<dbReference type="AlphaFoldDB" id="A0A846T7E2"/>
<evidence type="ECO:0000256" key="1">
    <source>
        <dbReference type="PROSITE-ProRule" id="PRU00285"/>
    </source>
</evidence>
<dbReference type="PROSITE" id="PS01031">
    <property type="entry name" value="SHSP"/>
    <property type="match status" value="1"/>
</dbReference>
<organism evidence="4 5">
    <name type="scientific">Mesobacillus selenatarsenatis</name>
    <dbReference type="NCBI Taxonomy" id="388741"/>
    <lineage>
        <taxon>Bacteria</taxon>
        <taxon>Bacillati</taxon>
        <taxon>Bacillota</taxon>
        <taxon>Bacilli</taxon>
        <taxon>Bacillales</taxon>
        <taxon>Bacillaceae</taxon>
        <taxon>Mesobacillus</taxon>
    </lineage>
</organism>
<comment type="caution">
    <text evidence="4">The sequence shown here is derived from an EMBL/GenBank/DDBJ whole genome shotgun (WGS) entry which is preliminary data.</text>
</comment>
<accession>A0A846T7E2</accession>
<dbReference type="SUPFAM" id="SSF49764">
    <property type="entry name" value="HSP20-like chaperones"/>
    <property type="match status" value="1"/>
</dbReference>
<dbReference type="CDD" id="cd06464">
    <property type="entry name" value="ACD_sHsps-like"/>
    <property type="match status" value="1"/>
</dbReference>
<proteinExistence type="inferred from homology"/>
<dbReference type="InterPro" id="IPR008978">
    <property type="entry name" value="HSP20-like_chaperone"/>
</dbReference>
<feature type="domain" description="SHSP" evidence="3">
    <location>
        <begin position="42"/>
        <end position="158"/>
    </location>
</feature>